<evidence type="ECO:0000313" key="3">
    <source>
        <dbReference type="Proteomes" id="UP000248882"/>
    </source>
</evidence>
<dbReference type="RefSeq" id="WP_111320462.1">
    <property type="nucleotide sequence ID" value="NZ_QKZT01000012.1"/>
</dbReference>
<comment type="caution">
    <text evidence="2">The sequence shown here is derived from an EMBL/GenBank/DDBJ whole genome shotgun (WGS) entry which is preliminary data.</text>
</comment>
<evidence type="ECO:0000256" key="1">
    <source>
        <dbReference type="SAM" id="SignalP"/>
    </source>
</evidence>
<gene>
    <name evidence="2" type="ORF">LV85_02818</name>
</gene>
<protein>
    <recommendedName>
        <fullName evidence="4">6-bladed beta-propeller protein</fullName>
    </recommendedName>
</protein>
<sequence length="380" mass="44466">MKFRYILTTLLSSYFFSCASPNKTEELSTPQASNEWELQIVDSIQVDYLGTVDGADFKNNVGVIFNFKENKLIKFDDSGKILNEQSYPKEGPGKVQYPTQIKILQEGDILAASFMGWLYEINSDLSFKKEIKLEFPTEAKDGGGLLKNLDVWNGKIISYYPGRDGANPYDPHFFRDHFLLEKIDAESETSEPIIRIPKSSRYSTDKYYERPFLNFVILENHLYLALDNEPLVHVYDLSQNNEYLHTYNFEPTKFLDNGEHSKPYEYISFSKMRDANIQQFFPTKQGIFVLYTEGISEEIYQQYELKEPKNFPLHKDHQRQIIKIINADSTLSNEINLSYRIGRILNIESLDKPFYALRDDDYIGEEQDYLTFYKLRLVQK</sequence>
<feature type="chain" id="PRO_5016001187" description="6-bladed beta-propeller protein" evidence="1">
    <location>
        <begin position="20"/>
        <end position="380"/>
    </location>
</feature>
<dbReference type="EMBL" id="QKZT01000012">
    <property type="protein sequence ID" value="PZX50200.1"/>
    <property type="molecule type" value="Genomic_DNA"/>
</dbReference>
<evidence type="ECO:0008006" key="4">
    <source>
        <dbReference type="Google" id="ProtNLM"/>
    </source>
</evidence>
<keyword evidence="1" id="KW-0732">Signal</keyword>
<evidence type="ECO:0000313" key="2">
    <source>
        <dbReference type="EMBL" id="PZX50200.1"/>
    </source>
</evidence>
<dbReference type="Proteomes" id="UP000248882">
    <property type="component" value="Unassembled WGS sequence"/>
</dbReference>
<reference evidence="2 3" key="1">
    <citation type="submission" date="2018-06" db="EMBL/GenBank/DDBJ databases">
        <title>Genomic Encyclopedia of Archaeal and Bacterial Type Strains, Phase II (KMG-II): from individual species to whole genera.</title>
        <authorList>
            <person name="Goeker M."/>
        </authorList>
    </citation>
    <scope>NUCLEOTIDE SEQUENCE [LARGE SCALE GENOMIC DNA]</scope>
    <source>
        <strain evidence="2 3">DSM 19830</strain>
    </source>
</reference>
<dbReference type="OrthoDB" id="815611at2"/>
<dbReference type="AlphaFoldDB" id="A0A2W7QVP9"/>
<name>A0A2W7QVP9_9BACT</name>
<keyword evidence="3" id="KW-1185">Reference proteome</keyword>
<organism evidence="2 3">
    <name type="scientific">Algoriphagus chordae</name>
    <dbReference type="NCBI Taxonomy" id="237019"/>
    <lineage>
        <taxon>Bacteria</taxon>
        <taxon>Pseudomonadati</taxon>
        <taxon>Bacteroidota</taxon>
        <taxon>Cytophagia</taxon>
        <taxon>Cytophagales</taxon>
        <taxon>Cyclobacteriaceae</taxon>
        <taxon>Algoriphagus</taxon>
    </lineage>
</organism>
<proteinExistence type="predicted"/>
<feature type="signal peptide" evidence="1">
    <location>
        <begin position="1"/>
        <end position="19"/>
    </location>
</feature>
<accession>A0A2W7QVP9</accession>